<dbReference type="AlphaFoldDB" id="A0A9P8C2J1"/>
<feature type="domain" description="Rhodopsin" evidence="7">
    <location>
        <begin position="38"/>
        <end position="272"/>
    </location>
</feature>
<accession>A0A9P8C2J1</accession>
<dbReference type="InterPro" id="IPR052337">
    <property type="entry name" value="SAT4-like"/>
</dbReference>
<evidence type="ECO:0000256" key="2">
    <source>
        <dbReference type="ARBA" id="ARBA00022692"/>
    </source>
</evidence>
<keyword evidence="9" id="KW-1185">Reference proteome</keyword>
<organism evidence="8 9">
    <name type="scientific">Amylocarpus encephaloides</name>
    <dbReference type="NCBI Taxonomy" id="45428"/>
    <lineage>
        <taxon>Eukaryota</taxon>
        <taxon>Fungi</taxon>
        <taxon>Dikarya</taxon>
        <taxon>Ascomycota</taxon>
        <taxon>Pezizomycotina</taxon>
        <taxon>Leotiomycetes</taxon>
        <taxon>Helotiales</taxon>
        <taxon>Helotiales incertae sedis</taxon>
        <taxon>Amylocarpus</taxon>
    </lineage>
</organism>
<feature type="transmembrane region" description="Helical" evidence="6">
    <location>
        <begin position="249"/>
        <end position="269"/>
    </location>
</feature>
<keyword evidence="4 6" id="KW-0472">Membrane</keyword>
<dbReference type="PANTHER" id="PTHR33048">
    <property type="entry name" value="PTH11-LIKE INTEGRAL MEMBRANE PROTEIN (AFU_ORTHOLOGUE AFUA_5G11245)"/>
    <property type="match status" value="1"/>
</dbReference>
<sequence length="379" mass="41551">MMNSTTTPEYLAADQSWRLLTVAVTFMVLETLFVLLYVASRLRSTARPGLDLYLMIAALAINIGLVVICFTSVRLGGLGHHIETITPAQSVSFTKSKIALLYMYIPSVVLPKLAILCLYLRLFKTPFYQHAAYAIGAILVVSMIVAWVLASVICVPFAYNWDESIEGGRCLNKGLLYALMSIPNIGTDVAIFVLPLPVVWKLKMGRAQKIGLTITFVTGSLGIITAIIRLIVFSTLSSDPDFSYSATDTVMWTVIEPGIYLIAACLPSLRPHSTRLSSLRQRFPLTATHSQTPTRSKSETQLVSSEMVVGKALVGCAVTLSSPWAMDEKWDEPRNSATCYRSRSVKSGDAGEAGEGRNPFVIRVQKTTSLVSELRNVRS</sequence>
<comment type="caution">
    <text evidence="8">The sequence shown here is derived from an EMBL/GenBank/DDBJ whole genome shotgun (WGS) entry which is preliminary data.</text>
</comment>
<dbReference type="GO" id="GO:0016020">
    <property type="term" value="C:membrane"/>
    <property type="evidence" value="ECO:0007669"/>
    <property type="project" value="UniProtKB-SubCell"/>
</dbReference>
<evidence type="ECO:0000313" key="9">
    <source>
        <dbReference type="Proteomes" id="UP000824998"/>
    </source>
</evidence>
<evidence type="ECO:0000256" key="3">
    <source>
        <dbReference type="ARBA" id="ARBA00022989"/>
    </source>
</evidence>
<feature type="transmembrane region" description="Helical" evidence="6">
    <location>
        <begin position="212"/>
        <end position="237"/>
    </location>
</feature>
<evidence type="ECO:0000259" key="7">
    <source>
        <dbReference type="Pfam" id="PF20684"/>
    </source>
</evidence>
<dbReference type="Pfam" id="PF20684">
    <property type="entry name" value="Fung_rhodopsin"/>
    <property type="match status" value="1"/>
</dbReference>
<gene>
    <name evidence="8" type="ORF">BJ875DRAFT_129805</name>
</gene>
<dbReference type="EMBL" id="MU251623">
    <property type="protein sequence ID" value="KAG9231117.1"/>
    <property type="molecule type" value="Genomic_DNA"/>
</dbReference>
<feature type="transmembrane region" description="Helical" evidence="6">
    <location>
        <begin position="174"/>
        <end position="200"/>
    </location>
</feature>
<keyword evidence="2 6" id="KW-0812">Transmembrane</keyword>
<feature type="transmembrane region" description="Helical" evidence="6">
    <location>
        <begin position="132"/>
        <end position="159"/>
    </location>
</feature>
<dbReference type="PANTHER" id="PTHR33048:SF47">
    <property type="entry name" value="INTEGRAL MEMBRANE PROTEIN-RELATED"/>
    <property type="match status" value="1"/>
</dbReference>
<dbReference type="OrthoDB" id="5401779at2759"/>
<dbReference type="Proteomes" id="UP000824998">
    <property type="component" value="Unassembled WGS sequence"/>
</dbReference>
<comment type="similarity">
    <text evidence="5">Belongs to the SAT4 family.</text>
</comment>
<evidence type="ECO:0000256" key="6">
    <source>
        <dbReference type="SAM" id="Phobius"/>
    </source>
</evidence>
<proteinExistence type="inferred from homology"/>
<reference evidence="8" key="1">
    <citation type="journal article" date="2021" name="IMA Fungus">
        <title>Genomic characterization of three marine fungi, including Emericellopsis atlantica sp. nov. with signatures of a generalist lifestyle and marine biomass degradation.</title>
        <authorList>
            <person name="Hagestad O.C."/>
            <person name="Hou L."/>
            <person name="Andersen J.H."/>
            <person name="Hansen E.H."/>
            <person name="Altermark B."/>
            <person name="Li C."/>
            <person name="Kuhnert E."/>
            <person name="Cox R.J."/>
            <person name="Crous P.W."/>
            <person name="Spatafora J.W."/>
            <person name="Lail K."/>
            <person name="Amirebrahimi M."/>
            <person name="Lipzen A."/>
            <person name="Pangilinan J."/>
            <person name="Andreopoulos W."/>
            <person name="Hayes R.D."/>
            <person name="Ng V."/>
            <person name="Grigoriev I.V."/>
            <person name="Jackson S.A."/>
            <person name="Sutton T.D.S."/>
            <person name="Dobson A.D.W."/>
            <person name="Rama T."/>
        </authorList>
    </citation>
    <scope>NUCLEOTIDE SEQUENCE</scope>
    <source>
        <strain evidence="8">TRa018bII</strain>
    </source>
</reference>
<comment type="subcellular location">
    <subcellularLocation>
        <location evidence="1">Membrane</location>
        <topology evidence="1">Multi-pass membrane protein</topology>
    </subcellularLocation>
</comment>
<feature type="transmembrane region" description="Helical" evidence="6">
    <location>
        <begin position="20"/>
        <end position="40"/>
    </location>
</feature>
<evidence type="ECO:0000256" key="4">
    <source>
        <dbReference type="ARBA" id="ARBA00023136"/>
    </source>
</evidence>
<dbReference type="InterPro" id="IPR049326">
    <property type="entry name" value="Rhodopsin_dom_fungi"/>
</dbReference>
<protein>
    <recommendedName>
        <fullName evidence="7">Rhodopsin domain-containing protein</fullName>
    </recommendedName>
</protein>
<evidence type="ECO:0000256" key="1">
    <source>
        <dbReference type="ARBA" id="ARBA00004141"/>
    </source>
</evidence>
<keyword evidence="3 6" id="KW-1133">Transmembrane helix</keyword>
<name>A0A9P8C2J1_9HELO</name>
<evidence type="ECO:0000256" key="5">
    <source>
        <dbReference type="ARBA" id="ARBA00038359"/>
    </source>
</evidence>
<evidence type="ECO:0000313" key="8">
    <source>
        <dbReference type="EMBL" id="KAG9231117.1"/>
    </source>
</evidence>
<feature type="transmembrane region" description="Helical" evidence="6">
    <location>
        <begin position="52"/>
        <end position="73"/>
    </location>
</feature>
<feature type="transmembrane region" description="Helical" evidence="6">
    <location>
        <begin position="99"/>
        <end position="120"/>
    </location>
</feature>